<keyword evidence="2" id="KW-1185">Reference proteome</keyword>
<dbReference type="EMBL" id="JADOGI010000497">
    <property type="protein sequence ID" value="MBF8194648.1"/>
    <property type="molecule type" value="Genomic_DNA"/>
</dbReference>
<proteinExistence type="predicted"/>
<evidence type="ECO:0000313" key="2">
    <source>
        <dbReference type="Proteomes" id="UP000605361"/>
    </source>
</evidence>
<comment type="caution">
    <text evidence="1">The sequence shown here is derived from an EMBL/GenBank/DDBJ whole genome shotgun (WGS) entry which is preliminary data.</text>
</comment>
<protein>
    <submittedName>
        <fullName evidence="1">ISAs1 family transposase</fullName>
    </submittedName>
</protein>
<sequence length="56" mass="5990">TEDHSQVRTGSAPHAMATLRNLAIGALRLTGADNIAQAIRHISRDATRTLNILDLA</sequence>
<dbReference type="AlphaFoldDB" id="A0A931F7Q3"/>
<gene>
    <name evidence="1" type="ORF">ITP53_55170</name>
</gene>
<name>A0A931F7Q3_9ACTN</name>
<feature type="non-terminal residue" evidence="1">
    <location>
        <position position="1"/>
    </location>
</feature>
<accession>A0A931F7Q3</accession>
<reference evidence="1" key="1">
    <citation type="submission" date="2020-11" db="EMBL/GenBank/DDBJ databases">
        <title>Whole-genome analyses of Nonomuraea sp. K274.</title>
        <authorList>
            <person name="Veyisoglu A."/>
        </authorList>
    </citation>
    <scope>NUCLEOTIDE SEQUENCE</scope>
    <source>
        <strain evidence="1">K274</strain>
    </source>
</reference>
<organism evidence="1 2">
    <name type="scientific">Nonomuraea cypriaca</name>
    <dbReference type="NCBI Taxonomy" id="1187855"/>
    <lineage>
        <taxon>Bacteria</taxon>
        <taxon>Bacillati</taxon>
        <taxon>Actinomycetota</taxon>
        <taxon>Actinomycetes</taxon>
        <taxon>Streptosporangiales</taxon>
        <taxon>Streptosporangiaceae</taxon>
        <taxon>Nonomuraea</taxon>
    </lineage>
</organism>
<evidence type="ECO:0000313" key="1">
    <source>
        <dbReference type="EMBL" id="MBF8194648.1"/>
    </source>
</evidence>
<dbReference type="Proteomes" id="UP000605361">
    <property type="component" value="Unassembled WGS sequence"/>
</dbReference>